<dbReference type="AlphaFoldDB" id="A0A444UE23"/>
<evidence type="ECO:0000313" key="2">
    <source>
        <dbReference type="Proteomes" id="UP000289886"/>
    </source>
</evidence>
<protein>
    <submittedName>
        <fullName evidence="1">Uncharacterized protein</fullName>
    </submittedName>
</protein>
<gene>
    <name evidence="1" type="ORF">EOD39_5435</name>
</gene>
<evidence type="ECO:0000313" key="1">
    <source>
        <dbReference type="EMBL" id="RXM33436.1"/>
    </source>
</evidence>
<dbReference type="EMBL" id="SCEB01214749">
    <property type="protein sequence ID" value="RXM33436.1"/>
    <property type="molecule type" value="Genomic_DNA"/>
</dbReference>
<proteinExistence type="predicted"/>
<keyword evidence="2" id="KW-1185">Reference proteome</keyword>
<comment type="caution">
    <text evidence="1">The sequence shown here is derived from an EMBL/GenBank/DDBJ whole genome shotgun (WGS) entry which is preliminary data.</text>
</comment>
<organism evidence="1 2">
    <name type="scientific">Acipenser ruthenus</name>
    <name type="common">Sterlet sturgeon</name>
    <dbReference type="NCBI Taxonomy" id="7906"/>
    <lineage>
        <taxon>Eukaryota</taxon>
        <taxon>Metazoa</taxon>
        <taxon>Chordata</taxon>
        <taxon>Craniata</taxon>
        <taxon>Vertebrata</taxon>
        <taxon>Euteleostomi</taxon>
        <taxon>Actinopterygii</taxon>
        <taxon>Chondrostei</taxon>
        <taxon>Acipenseriformes</taxon>
        <taxon>Acipenseridae</taxon>
        <taxon>Acipenser</taxon>
    </lineage>
</organism>
<name>A0A444UE23_ACIRT</name>
<dbReference type="Proteomes" id="UP000289886">
    <property type="component" value="Unassembled WGS sequence"/>
</dbReference>
<reference evidence="1 2" key="1">
    <citation type="submission" date="2019-01" db="EMBL/GenBank/DDBJ databases">
        <title>Draft Genome and Complete Hox-Cluster Characterization of the Sterlet Sturgeon (Acipenser ruthenus).</title>
        <authorList>
            <person name="Wei Q."/>
        </authorList>
    </citation>
    <scope>NUCLEOTIDE SEQUENCE [LARGE SCALE GENOMIC DNA]</scope>
    <source>
        <strain evidence="1">WHYD16114868_AA</strain>
        <tissue evidence="1">Blood</tissue>
    </source>
</reference>
<sequence length="83" mass="9061">MGLRSASAARWRTRATATPGMPPFTPFQLGYPGPTAAVEWRGCYVNMVIPGKKEYLCLCEVEVYAVPSNKDCCSKGCIQNNSN</sequence>
<accession>A0A444UE23</accession>